<gene>
    <name evidence="2" type="ORF">SAMN05192565_101234</name>
</gene>
<keyword evidence="3" id="KW-1185">Reference proteome</keyword>
<dbReference type="STRING" id="582675.SAMN05192565_101234"/>
<evidence type="ECO:0008006" key="4">
    <source>
        <dbReference type="Google" id="ProtNLM"/>
    </source>
</evidence>
<organism evidence="2 3">
    <name type="scientific">Methylobacterium gossipiicola</name>
    <dbReference type="NCBI Taxonomy" id="582675"/>
    <lineage>
        <taxon>Bacteria</taxon>
        <taxon>Pseudomonadati</taxon>
        <taxon>Pseudomonadota</taxon>
        <taxon>Alphaproteobacteria</taxon>
        <taxon>Hyphomicrobiales</taxon>
        <taxon>Methylobacteriaceae</taxon>
        <taxon>Methylobacterium</taxon>
    </lineage>
</organism>
<evidence type="ECO:0000313" key="3">
    <source>
        <dbReference type="Proteomes" id="UP000199229"/>
    </source>
</evidence>
<protein>
    <recommendedName>
        <fullName evidence="4">PepSY domain-containing protein</fullName>
    </recommendedName>
</protein>
<feature type="compositionally biased region" description="Basic and acidic residues" evidence="1">
    <location>
        <begin position="179"/>
        <end position="189"/>
    </location>
</feature>
<name>A0A1I2QSS9_9HYPH</name>
<evidence type="ECO:0000313" key="2">
    <source>
        <dbReference type="EMBL" id="SFG29327.1"/>
    </source>
</evidence>
<accession>A0A1I2QSS9</accession>
<feature type="compositionally biased region" description="Basic and acidic residues" evidence="1">
    <location>
        <begin position="128"/>
        <end position="139"/>
    </location>
</feature>
<proteinExistence type="predicted"/>
<feature type="compositionally biased region" description="Low complexity" evidence="1">
    <location>
        <begin position="238"/>
        <end position="257"/>
    </location>
</feature>
<reference evidence="3" key="1">
    <citation type="submission" date="2016-10" db="EMBL/GenBank/DDBJ databases">
        <authorList>
            <person name="Varghese N."/>
            <person name="Submissions S."/>
        </authorList>
    </citation>
    <scope>NUCLEOTIDE SEQUENCE [LARGE SCALE GENOMIC DNA]</scope>
    <source>
        <strain evidence="3">Gh-105</strain>
    </source>
</reference>
<dbReference type="Proteomes" id="UP000199229">
    <property type="component" value="Unassembled WGS sequence"/>
</dbReference>
<dbReference type="EMBL" id="FOPM01000001">
    <property type="protein sequence ID" value="SFG29327.1"/>
    <property type="molecule type" value="Genomic_DNA"/>
</dbReference>
<sequence>MRGLMNARGDIRARRLRGATLACGLAFLVLGSGIGAAQEFDDPDGAMPPRAVVWRLADRGFTAVSRPRFDGRTYVVDADDPYGERVRVFVDAYDGAILRRQRVGPPLIAAPIGAPRSAPGYGWTEEDAAPRRPIREAERILPPVDRNAPALRRTLPDVAPSARPGTPDRNPMGLNPDAKNPDPKIRPEAPVKTARLPGTPKPSLPRASAPAPKLSETPPAPSASEASPAIGDTPKPVTPATNVTASTPAATPSSTTKAAKDWKDPPAEGKKPVRVIGGATMVPGATETAKD</sequence>
<feature type="region of interest" description="Disordered" evidence="1">
    <location>
        <begin position="116"/>
        <end position="291"/>
    </location>
</feature>
<dbReference type="AlphaFoldDB" id="A0A1I2QSS9"/>
<feature type="compositionally biased region" description="Basic and acidic residues" evidence="1">
    <location>
        <begin position="258"/>
        <end position="271"/>
    </location>
</feature>
<evidence type="ECO:0000256" key="1">
    <source>
        <dbReference type="SAM" id="MobiDB-lite"/>
    </source>
</evidence>